<protein>
    <recommendedName>
        <fullName evidence="3">RNA polymerase sigma-70 factor (ECF subfamily)</fullName>
    </recommendedName>
</protein>
<proteinExistence type="predicted"/>
<dbReference type="InterPro" id="IPR052704">
    <property type="entry name" value="ECF_Sigma-70_Domain"/>
</dbReference>
<dbReference type="Proteomes" id="UP000624325">
    <property type="component" value="Unassembled WGS sequence"/>
</dbReference>
<gene>
    <name evidence="1" type="ORF">Air01nite_11870</name>
</gene>
<accession>A0ABQ4BX29</accession>
<dbReference type="EMBL" id="BONC01000005">
    <property type="protein sequence ID" value="GIF55092.1"/>
    <property type="molecule type" value="Genomic_DNA"/>
</dbReference>
<evidence type="ECO:0008006" key="3">
    <source>
        <dbReference type="Google" id="ProtNLM"/>
    </source>
</evidence>
<sequence>MLDRQDDLVRRLVGACRRGDVAELHAALDAGVVAVCDTRPTRVGAPAVAGLLVELFGNHDELTIESVNGRAGLALRQEGRAVAVVAVKAADTGIAFLWIVLSPAKLHGWHRR</sequence>
<organism evidence="1 2">
    <name type="scientific">Asanoa iriomotensis</name>
    <dbReference type="NCBI Taxonomy" id="234613"/>
    <lineage>
        <taxon>Bacteria</taxon>
        <taxon>Bacillati</taxon>
        <taxon>Actinomycetota</taxon>
        <taxon>Actinomycetes</taxon>
        <taxon>Micromonosporales</taxon>
        <taxon>Micromonosporaceae</taxon>
        <taxon>Asanoa</taxon>
    </lineage>
</organism>
<dbReference type="PANTHER" id="PTHR30173">
    <property type="entry name" value="SIGMA 19 FACTOR"/>
    <property type="match status" value="1"/>
</dbReference>
<evidence type="ECO:0000313" key="2">
    <source>
        <dbReference type="Proteomes" id="UP000624325"/>
    </source>
</evidence>
<evidence type="ECO:0000313" key="1">
    <source>
        <dbReference type="EMBL" id="GIF55092.1"/>
    </source>
</evidence>
<comment type="caution">
    <text evidence="1">The sequence shown here is derived from an EMBL/GenBank/DDBJ whole genome shotgun (WGS) entry which is preliminary data.</text>
</comment>
<keyword evidence="2" id="KW-1185">Reference proteome</keyword>
<dbReference type="InterPro" id="IPR032710">
    <property type="entry name" value="NTF2-like_dom_sf"/>
</dbReference>
<dbReference type="SUPFAM" id="SSF54427">
    <property type="entry name" value="NTF2-like"/>
    <property type="match status" value="1"/>
</dbReference>
<reference evidence="1 2" key="1">
    <citation type="submission" date="2021-01" db="EMBL/GenBank/DDBJ databases">
        <title>Whole genome shotgun sequence of Asanoa iriomotensis NBRC 100142.</title>
        <authorList>
            <person name="Komaki H."/>
            <person name="Tamura T."/>
        </authorList>
    </citation>
    <scope>NUCLEOTIDE SEQUENCE [LARGE SCALE GENOMIC DNA]</scope>
    <source>
        <strain evidence="1 2">NBRC 100142</strain>
    </source>
</reference>
<dbReference type="PANTHER" id="PTHR30173:SF43">
    <property type="entry name" value="ECF RNA POLYMERASE SIGMA FACTOR SIGI-RELATED"/>
    <property type="match status" value="1"/>
</dbReference>
<name>A0ABQ4BX29_9ACTN</name>